<dbReference type="InterPro" id="IPR050628">
    <property type="entry name" value="SNF2_RAD54_helicase_TF"/>
</dbReference>
<sequence length="557" mass="62976">MEPSKEIIKTELYTHQKQGLEEEYDDAQGVKLYRNLLDNTKTQTRLTLRGGIFADDMGFANTSRVVNSENDELRSCVSVGAHKKPRIAESSNNVGEDCLSNLGTFKRTTLVVCPPAVLSTWTRQLDEHTKPGALKLFMYNRSPYGNNISVEELCKVILDDAHVLGRWNFKDQKLLNLRAQCRWVVTGMPIDLVTTISLRRLKSDCLVKLPPKAVETFFLELSDEERVRYDQKELDSKEVVQTYIRHGRAVAQYTSVLATVQRLRELCNDAASCTSELLTSVNVEDVSKNPELLQKLFSTLREDYLDCPICISPLSDIVITSCGHIFCKKCILKALMHKNKCCPMCRHHLSKSDLFSSPSEESCSNEDENSNVDVSYPGRSGSSTYSSKVCALLKLLAASRNENPSAKSVVFSQFRKMLALLVEPLKSAGFGVLRLDGTTTAKRRDEVIEKFKNQDANSPTVLLVEFKVSESGIDLTAASRAYLLEPWLNPVVEEQAMDRLHRIGQENMKIVRLVTRNTIEESILQQLHEWKKDFEKDGSTLNQKQLHIEEFRIIMGL</sequence>
<evidence type="ECO:0000259" key="10">
    <source>
        <dbReference type="PROSITE" id="PS50089"/>
    </source>
</evidence>
<dbReference type="Gene3D" id="3.40.50.300">
    <property type="entry name" value="P-loop containing nucleotide triphosphate hydrolases"/>
    <property type="match status" value="1"/>
</dbReference>
<keyword evidence="7" id="KW-0862">Zinc</keyword>
<dbReference type="Pfam" id="PF13923">
    <property type="entry name" value="zf-C3HC4_2"/>
    <property type="match status" value="1"/>
</dbReference>
<dbReference type="GO" id="GO:0008094">
    <property type="term" value="F:ATP-dependent activity, acting on DNA"/>
    <property type="evidence" value="ECO:0007669"/>
    <property type="project" value="TreeGrafter"/>
</dbReference>
<dbReference type="PANTHER" id="PTHR45626:SF17">
    <property type="entry name" value="HELICASE-LIKE TRANSCRIPTION FACTOR"/>
    <property type="match status" value="1"/>
</dbReference>
<dbReference type="CDD" id="cd18793">
    <property type="entry name" value="SF2_C_SNF"/>
    <property type="match status" value="1"/>
</dbReference>
<organism evidence="12 13">
    <name type="scientific">Papaver nudicaule</name>
    <name type="common">Iceland poppy</name>
    <dbReference type="NCBI Taxonomy" id="74823"/>
    <lineage>
        <taxon>Eukaryota</taxon>
        <taxon>Viridiplantae</taxon>
        <taxon>Streptophyta</taxon>
        <taxon>Embryophyta</taxon>
        <taxon>Tracheophyta</taxon>
        <taxon>Spermatophyta</taxon>
        <taxon>Magnoliopsida</taxon>
        <taxon>Ranunculales</taxon>
        <taxon>Papaveraceae</taxon>
        <taxon>Papaveroideae</taxon>
        <taxon>Papaver</taxon>
    </lineage>
</organism>
<dbReference type="GO" id="GO:0004386">
    <property type="term" value="F:helicase activity"/>
    <property type="evidence" value="ECO:0007669"/>
    <property type="project" value="UniProtKB-KW"/>
</dbReference>
<dbReference type="EMBL" id="JAJJMA010111674">
    <property type="protein sequence ID" value="MCL7031390.1"/>
    <property type="molecule type" value="Genomic_DNA"/>
</dbReference>
<dbReference type="InterPro" id="IPR049730">
    <property type="entry name" value="SNF2/RAD54-like_C"/>
</dbReference>
<evidence type="ECO:0000259" key="11">
    <source>
        <dbReference type="PROSITE" id="PS51194"/>
    </source>
</evidence>
<dbReference type="InterPro" id="IPR027417">
    <property type="entry name" value="P-loop_NTPase"/>
</dbReference>
<dbReference type="GO" id="GO:0016787">
    <property type="term" value="F:hydrolase activity"/>
    <property type="evidence" value="ECO:0007669"/>
    <property type="project" value="UniProtKB-KW"/>
</dbReference>
<name>A0AA41SA65_PAPNU</name>
<dbReference type="PROSITE" id="PS00518">
    <property type="entry name" value="ZF_RING_1"/>
    <property type="match status" value="1"/>
</dbReference>
<dbReference type="SUPFAM" id="SSF52540">
    <property type="entry name" value="P-loop containing nucleoside triphosphate hydrolases"/>
    <property type="match status" value="1"/>
</dbReference>
<evidence type="ECO:0000256" key="1">
    <source>
        <dbReference type="ARBA" id="ARBA00008438"/>
    </source>
</evidence>
<evidence type="ECO:0000256" key="3">
    <source>
        <dbReference type="ARBA" id="ARBA00022741"/>
    </source>
</evidence>
<dbReference type="GO" id="GO:0005634">
    <property type="term" value="C:nucleus"/>
    <property type="evidence" value="ECO:0007669"/>
    <property type="project" value="TreeGrafter"/>
</dbReference>
<evidence type="ECO:0000313" key="12">
    <source>
        <dbReference type="EMBL" id="MCL7031390.1"/>
    </source>
</evidence>
<dbReference type="SMART" id="SM00184">
    <property type="entry name" value="RING"/>
    <property type="match status" value="1"/>
</dbReference>
<keyword evidence="4 9" id="KW-0863">Zinc-finger</keyword>
<dbReference type="GO" id="GO:0006281">
    <property type="term" value="P:DNA repair"/>
    <property type="evidence" value="ECO:0007669"/>
    <property type="project" value="TreeGrafter"/>
</dbReference>
<comment type="caution">
    <text evidence="12">The sequence shown here is derived from an EMBL/GenBank/DDBJ whole genome shotgun (WGS) entry which is preliminary data.</text>
</comment>
<keyword evidence="6" id="KW-0347">Helicase</keyword>
<dbReference type="InterPro" id="IPR001650">
    <property type="entry name" value="Helicase_C-like"/>
</dbReference>
<proteinExistence type="inferred from homology"/>
<keyword evidence="13" id="KW-1185">Reference proteome</keyword>
<dbReference type="GO" id="GO:0008270">
    <property type="term" value="F:zinc ion binding"/>
    <property type="evidence" value="ECO:0007669"/>
    <property type="project" value="UniProtKB-KW"/>
</dbReference>
<dbReference type="InterPro" id="IPR013083">
    <property type="entry name" value="Znf_RING/FYVE/PHD"/>
</dbReference>
<feature type="domain" description="Helicase C-terminal" evidence="11">
    <location>
        <begin position="391"/>
        <end position="547"/>
    </location>
</feature>
<dbReference type="SMART" id="SM00490">
    <property type="entry name" value="HELICc"/>
    <property type="match status" value="1"/>
</dbReference>
<dbReference type="SUPFAM" id="SSF57850">
    <property type="entry name" value="RING/U-box"/>
    <property type="match status" value="1"/>
</dbReference>
<evidence type="ECO:0000256" key="9">
    <source>
        <dbReference type="PROSITE-ProRule" id="PRU00175"/>
    </source>
</evidence>
<dbReference type="PROSITE" id="PS51194">
    <property type="entry name" value="HELICASE_CTER"/>
    <property type="match status" value="1"/>
</dbReference>
<dbReference type="PROSITE" id="PS50089">
    <property type="entry name" value="ZF_RING_2"/>
    <property type="match status" value="1"/>
</dbReference>
<evidence type="ECO:0000256" key="8">
    <source>
        <dbReference type="ARBA" id="ARBA00022840"/>
    </source>
</evidence>
<dbReference type="PANTHER" id="PTHR45626">
    <property type="entry name" value="TRANSCRIPTION TERMINATION FACTOR 2-RELATED"/>
    <property type="match status" value="1"/>
</dbReference>
<evidence type="ECO:0000256" key="5">
    <source>
        <dbReference type="ARBA" id="ARBA00022801"/>
    </source>
</evidence>
<comment type="similarity">
    <text evidence="1">Belongs to the SNF2/RAD54 helicase family. RAD16 subfamily.</text>
</comment>
<dbReference type="Gene3D" id="3.30.40.10">
    <property type="entry name" value="Zinc/RING finger domain, C3HC4 (zinc finger)"/>
    <property type="match status" value="1"/>
</dbReference>
<dbReference type="InterPro" id="IPR038718">
    <property type="entry name" value="SNF2-like_sf"/>
</dbReference>
<protein>
    <submittedName>
        <fullName evidence="12">Uncharacterized protein</fullName>
    </submittedName>
</protein>
<feature type="domain" description="RING-type" evidence="10">
    <location>
        <begin position="307"/>
        <end position="346"/>
    </location>
</feature>
<dbReference type="InterPro" id="IPR000330">
    <property type="entry name" value="SNF2_N"/>
</dbReference>
<dbReference type="AlphaFoldDB" id="A0AA41SA65"/>
<keyword evidence="2" id="KW-0479">Metal-binding</keyword>
<dbReference type="Proteomes" id="UP001177140">
    <property type="component" value="Unassembled WGS sequence"/>
</dbReference>
<keyword evidence="8" id="KW-0067">ATP-binding</keyword>
<reference evidence="12" key="1">
    <citation type="submission" date="2022-03" db="EMBL/GenBank/DDBJ databases">
        <title>A functionally conserved STORR gene fusion in Papaver species that diverged 16.8 million years ago.</title>
        <authorList>
            <person name="Catania T."/>
        </authorList>
    </citation>
    <scope>NUCLEOTIDE SEQUENCE</scope>
    <source>
        <strain evidence="12">S-191538</strain>
    </source>
</reference>
<dbReference type="InterPro" id="IPR001841">
    <property type="entry name" value="Znf_RING"/>
</dbReference>
<dbReference type="Gene3D" id="3.40.50.10810">
    <property type="entry name" value="Tandem AAA-ATPase domain"/>
    <property type="match status" value="1"/>
</dbReference>
<dbReference type="Pfam" id="PF00176">
    <property type="entry name" value="SNF2-rel_dom"/>
    <property type="match status" value="2"/>
</dbReference>
<keyword evidence="3" id="KW-0547">Nucleotide-binding</keyword>
<dbReference type="Pfam" id="PF00271">
    <property type="entry name" value="Helicase_C"/>
    <property type="match status" value="1"/>
</dbReference>
<accession>A0AA41SA65</accession>
<evidence type="ECO:0000256" key="4">
    <source>
        <dbReference type="ARBA" id="ARBA00022771"/>
    </source>
</evidence>
<evidence type="ECO:0000313" key="13">
    <source>
        <dbReference type="Proteomes" id="UP001177140"/>
    </source>
</evidence>
<dbReference type="InterPro" id="IPR017907">
    <property type="entry name" value="Znf_RING_CS"/>
</dbReference>
<gene>
    <name evidence="12" type="ORF">MKW94_014450</name>
</gene>
<evidence type="ECO:0000256" key="7">
    <source>
        <dbReference type="ARBA" id="ARBA00022833"/>
    </source>
</evidence>
<keyword evidence="5" id="KW-0378">Hydrolase</keyword>
<dbReference type="GO" id="GO:0005524">
    <property type="term" value="F:ATP binding"/>
    <property type="evidence" value="ECO:0007669"/>
    <property type="project" value="UniProtKB-KW"/>
</dbReference>
<evidence type="ECO:0000256" key="6">
    <source>
        <dbReference type="ARBA" id="ARBA00022806"/>
    </source>
</evidence>
<evidence type="ECO:0000256" key="2">
    <source>
        <dbReference type="ARBA" id="ARBA00022723"/>
    </source>
</evidence>